<dbReference type="OrthoDB" id="237820at2"/>
<keyword evidence="2" id="KW-1185">Reference proteome</keyword>
<sequence length="185" mass="21588">MARIISRLVEPDELQLKLLDIVKQHGIECWEIVYYSDWEIYDVHFDDITNDEVSFYRCTLEQCSFADFSPAYHNFNNSTLVDVTFSKAGLKESLFSEVNFKNVTFDNANLLKVIFMDAIFENVSFANAELFKVNFYGCDLRHINFDNVEMRYTRFANCLLSDSLMNHPNGAWDDSSAEKKLFIVH</sequence>
<reference evidence="1 2" key="1">
    <citation type="submission" date="2018-05" db="EMBL/GenBank/DDBJ databases">
        <title>Genomic Encyclopedia of Type Strains, Phase IV (KMG-IV): sequencing the most valuable type-strain genomes for metagenomic binning, comparative biology and taxonomic classification.</title>
        <authorList>
            <person name="Goeker M."/>
        </authorList>
    </citation>
    <scope>NUCLEOTIDE SEQUENCE [LARGE SCALE GENOMIC DNA]</scope>
    <source>
        <strain evidence="1 2">DSM 19792</strain>
    </source>
</reference>
<dbReference type="PANTHER" id="PTHR42999:SF1">
    <property type="entry name" value="PENTAPEPTIDE REPEAT-CONTAINING PROTEIN"/>
    <property type="match status" value="1"/>
</dbReference>
<dbReference type="Pfam" id="PF13599">
    <property type="entry name" value="Pentapeptide_4"/>
    <property type="match status" value="1"/>
</dbReference>
<dbReference type="AlphaFoldDB" id="A0A318JCV0"/>
<gene>
    <name evidence="1" type="ORF">DFR42_107290</name>
</gene>
<name>A0A318JCV0_9BURK</name>
<dbReference type="InterPro" id="IPR052949">
    <property type="entry name" value="PA_immunity-related"/>
</dbReference>
<dbReference type="PANTHER" id="PTHR42999">
    <property type="entry name" value="ANTIBIOTIC RESISTANCE PROTEIN MCBG"/>
    <property type="match status" value="1"/>
</dbReference>
<protein>
    <submittedName>
        <fullName evidence="1">Pentapeptide repeat protein</fullName>
    </submittedName>
</protein>
<dbReference type="Pfam" id="PF00805">
    <property type="entry name" value="Pentapeptide"/>
    <property type="match status" value="1"/>
</dbReference>
<evidence type="ECO:0000313" key="1">
    <source>
        <dbReference type="EMBL" id="PXX41638.1"/>
    </source>
</evidence>
<accession>A0A318JCV0</accession>
<organism evidence="1 2">
    <name type="scientific">Undibacterium pigrum</name>
    <dbReference type="NCBI Taxonomy" id="401470"/>
    <lineage>
        <taxon>Bacteria</taxon>
        <taxon>Pseudomonadati</taxon>
        <taxon>Pseudomonadota</taxon>
        <taxon>Betaproteobacteria</taxon>
        <taxon>Burkholderiales</taxon>
        <taxon>Oxalobacteraceae</taxon>
        <taxon>Undibacterium</taxon>
    </lineage>
</organism>
<dbReference type="Gene3D" id="2.160.20.80">
    <property type="entry name" value="E3 ubiquitin-protein ligase SopA"/>
    <property type="match status" value="1"/>
</dbReference>
<comment type="caution">
    <text evidence="1">The sequence shown here is derived from an EMBL/GenBank/DDBJ whole genome shotgun (WGS) entry which is preliminary data.</text>
</comment>
<dbReference type="EMBL" id="QJKB01000007">
    <property type="protein sequence ID" value="PXX41638.1"/>
    <property type="molecule type" value="Genomic_DNA"/>
</dbReference>
<proteinExistence type="predicted"/>
<dbReference type="Proteomes" id="UP000247792">
    <property type="component" value="Unassembled WGS sequence"/>
</dbReference>
<evidence type="ECO:0000313" key="2">
    <source>
        <dbReference type="Proteomes" id="UP000247792"/>
    </source>
</evidence>
<dbReference type="RefSeq" id="WP_110256856.1">
    <property type="nucleotide sequence ID" value="NZ_QJKB01000007.1"/>
</dbReference>
<dbReference type="SUPFAM" id="SSF141571">
    <property type="entry name" value="Pentapeptide repeat-like"/>
    <property type="match status" value="1"/>
</dbReference>
<dbReference type="InterPro" id="IPR001646">
    <property type="entry name" value="5peptide_repeat"/>
</dbReference>